<dbReference type="EMBL" id="LAFY01000366">
    <property type="protein sequence ID" value="KJX99078.1"/>
    <property type="molecule type" value="Genomic_DNA"/>
</dbReference>
<evidence type="ECO:0000313" key="3">
    <source>
        <dbReference type="Proteomes" id="UP000033647"/>
    </source>
</evidence>
<name>A0A0F4GPC5_9PEZI</name>
<reference evidence="2 3" key="1">
    <citation type="submission" date="2015-03" db="EMBL/GenBank/DDBJ databases">
        <title>RNA-seq based gene annotation and comparative genomics of four Zymoseptoria species reveal species-specific pathogenicity related genes and transposable element activity.</title>
        <authorList>
            <person name="Grandaubert J."/>
            <person name="Bhattacharyya A."/>
            <person name="Stukenbrock E.H."/>
        </authorList>
    </citation>
    <scope>NUCLEOTIDE SEQUENCE [LARGE SCALE GENOMIC DNA]</scope>
    <source>
        <strain evidence="2 3">Zb18110</strain>
    </source>
</reference>
<evidence type="ECO:0000313" key="2">
    <source>
        <dbReference type="EMBL" id="KJX99078.1"/>
    </source>
</evidence>
<proteinExistence type="predicted"/>
<feature type="region of interest" description="Disordered" evidence="1">
    <location>
        <begin position="84"/>
        <end position="105"/>
    </location>
</feature>
<protein>
    <submittedName>
        <fullName evidence="2">Uncharacterized protein</fullName>
    </submittedName>
</protein>
<organism evidence="2 3">
    <name type="scientific">Zymoseptoria brevis</name>
    <dbReference type="NCBI Taxonomy" id="1047168"/>
    <lineage>
        <taxon>Eukaryota</taxon>
        <taxon>Fungi</taxon>
        <taxon>Dikarya</taxon>
        <taxon>Ascomycota</taxon>
        <taxon>Pezizomycotina</taxon>
        <taxon>Dothideomycetes</taxon>
        <taxon>Dothideomycetidae</taxon>
        <taxon>Mycosphaerellales</taxon>
        <taxon>Mycosphaerellaceae</taxon>
        <taxon>Zymoseptoria</taxon>
    </lineage>
</organism>
<comment type="caution">
    <text evidence="2">The sequence shown here is derived from an EMBL/GenBank/DDBJ whole genome shotgun (WGS) entry which is preliminary data.</text>
</comment>
<evidence type="ECO:0000256" key="1">
    <source>
        <dbReference type="SAM" id="MobiDB-lite"/>
    </source>
</evidence>
<accession>A0A0F4GPC5</accession>
<dbReference type="Proteomes" id="UP000033647">
    <property type="component" value="Unassembled WGS sequence"/>
</dbReference>
<gene>
    <name evidence="2" type="ORF">TI39_contig374g00011</name>
</gene>
<keyword evidence="3" id="KW-1185">Reference proteome</keyword>
<feature type="region of interest" description="Disordered" evidence="1">
    <location>
        <begin position="137"/>
        <end position="157"/>
    </location>
</feature>
<dbReference type="STRING" id="1047168.A0A0F4GPC5"/>
<sequence length="259" mass="28340">MTGTANAAVSAGLGHLTTSVNVTTHYIGDWNVDSYSARVATPCEDQTESIPVAAEPFPKEAQHTKAEVTAACLDLDLDPAVQTHRDYASSGVRKRKRKREDFGEPTRPTSVIFPLANLSPTSTQLTPPVLHQLLLSPRTKTSSSSTQPSASPPTQRTRCFSVRMLSAEREFDLEELAHDYAVGEEFLLFSASCLDNGRQPGICATGFDDQRQQPHSPWSSLPSADRWFSGCTVGVNPPMQESHLWLYLRYHAQATPPAS</sequence>
<dbReference type="AlphaFoldDB" id="A0A0F4GPC5"/>